<feature type="transmembrane region" description="Helical" evidence="4">
    <location>
        <begin position="371"/>
        <end position="389"/>
    </location>
</feature>
<evidence type="ECO:0000313" key="6">
    <source>
        <dbReference type="EMBL" id="MFD1911396.1"/>
    </source>
</evidence>
<dbReference type="PANTHER" id="PTHR43129:SF1">
    <property type="entry name" value="FOSMIDOMYCIN RESISTANCE PROTEIN"/>
    <property type="match status" value="1"/>
</dbReference>
<keyword evidence="7" id="KW-1185">Reference proteome</keyword>
<gene>
    <name evidence="6" type="ORF">ACFSGJ_04115</name>
</gene>
<dbReference type="Gene3D" id="1.20.1250.20">
    <property type="entry name" value="MFS general substrate transporter like domains"/>
    <property type="match status" value="2"/>
</dbReference>
<dbReference type="InterPro" id="IPR020846">
    <property type="entry name" value="MFS_dom"/>
</dbReference>
<keyword evidence="3 4" id="KW-0472">Membrane</keyword>
<comment type="caution">
    <text evidence="6">The sequence shown here is derived from an EMBL/GenBank/DDBJ whole genome shotgun (WGS) entry which is preliminary data.</text>
</comment>
<evidence type="ECO:0000256" key="4">
    <source>
        <dbReference type="SAM" id="Phobius"/>
    </source>
</evidence>
<dbReference type="Pfam" id="PF07690">
    <property type="entry name" value="MFS_1"/>
    <property type="match status" value="2"/>
</dbReference>
<reference evidence="7" key="1">
    <citation type="journal article" date="2019" name="Int. J. Syst. Evol. Microbiol.">
        <title>The Global Catalogue of Microorganisms (GCM) 10K type strain sequencing project: providing services to taxonomists for standard genome sequencing and annotation.</title>
        <authorList>
            <consortium name="The Broad Institute Genomics Platform"/>
            <consortium name="The Broad Institute Genome Sequencing Center for Infectious Disease"/>
            <person name="Wu L."/>
            <person name="Ma J."/>
        </authorList>
    </citation>
    <scope>NUCLEOTIDE SEQUENCE [LARGE SCALE GENOMIC DNA]</scope>
    <source>
        <strain evidence="7">CGMCC 4.7242</strain>
    </source>
</reference>
<dbReference type="EMBL" id="JBHUGH010000003">
    <property type="protein sequence ID" value="MFD1911396.1"/>
    <property type="molecule type" value="Genomic_DNA"/>
</dbReference>
<protein>
    <submittedName>
        <fullName evidence="6">MFS transporter</fullName>
    </submittedName>
</protein>
<evidence type="ECO:0000259" key="5">
    <source>
        <dbReference type="PROSITE" id="PS50850"/>
    </source>
</evidence>
<evidence type="ECO:0000256" key="1">
    <source>
        <dbReference type="ARBA" id="ARBA00022692"/>
    </source>
</evidence>
<dbReference type="PANTHER" id="PTHR43129">
    <property type="entry name" value="FOSMIDOMYCIN RESISTANCE PROTEIN"/>
    <property type="match status" value="1"/>
</dbReference>
<sequence length="397" mass="42491">MSLAQHDTHAQTAYLVIVGVSICHFLNDVMQSVLAASYPLLQAEFSLSFWQIGLMTFAFQVTASLLQPVVGMVTDRRPFPQSLPIGMGSTFFGLILLAQAQSYAALLGGAMLIGIGSAVFHPEASRVARLASGGRYGTAQSLFQVGGNFGTAAGPLLAAFIVVPMGRGSIAWFSVAALLGMVILWQVGAWYGRYRIANAGRKPAIRMRSLPRHRVTTAIIVLAVLVFTKNIYTASIGSYYTFFLIERFSLSAQEAQLMLFLFLGGAALGVVLGGPVGDRFGSLTVIWVSILGVLPFTLALPYVDLFWTAILSVIIGVVIASAFPAIVVFAQELVPGRVGMIAGLFFGFAFGMGGIAAAVLGVVADRYGIEFVYRLCSFLPLLGLLTVFLPRRKELWG</sequence>
<evidence type="ECO:0000313" key="7">
    <source>
        <dbReference type="Proteomes" id="UP001597353"/>
    </source>
</evidence>
<proteinExistence type="predicted"/>
<organism evidence="6 7">
    <name type="scientific">Halodurantibacterium flavum</name>
    <dbReference type="NCBI Taxonomy" id="1382802"/>
    <lineage>
        <taxon>Bacteria</taxon>
        <taxon>Pseudomonadati</taxon>
        <taxon>Pseudomonadota</taxon>
        <taxon>Alphaproteobacteria</taxon>
        <taxon>Rhodobacterales</taxon>
        <taxon>Paracoccaceae</taxon>
        <taxon>Halodurantibacterium</taxon>
    </lineage>
</organism>
<feature type="transmembrane region" description="Helical" evidence="4">
    <location>
        <begin position="142"/>
        <end position="163"/>
    </location>
</feature>
<feature type="transmembrane region" description="Helical" evidence="4">
    <location>
        <begin position="280"/>
        <end position="300"/>
    </location>
</feature>
<keyword evidence="2 4" id="KW-1133">Transmembrane helix</keyword>
<feature type="transmembrane region" description="Helical" evidence="4">
    <location>
        <begin position="47"/>
        <end position="66"/>
    </location>
</feature>
<feature type="transmembrane region" description="Helical" evidence="4">
    <location>
        <begin position="255"/>
        <end position="273"/>
    </location>
</feature>
<feature type="transmembrane region" description="Helical" evidence="4">
    <location>
        <begin position="169"/>
        <end position="194"/>
    </location>
</feature>
<feature type="transmembrane region" description="Helical" evidence="4">
    <location>
        <begin position="215"/>
        <end position="235"/>
    </location>
</feature>
<keyword evidence="1 4" id="KW-0812">Transmembrane</keyword>
<name>A0ABW4S240_9RHOB</name>
<evidence type="ECO:0000256" key="3">
    <source>
        <dbReference type="ARBA" id="ARBA00023136"/>
    </source>
</evidence>
<dbReference type="InterPro" id="IPR036259">
    <property type="entry name" value="MFS_trans_sf"/>
</dbReference>
<dbReference type="SUPFAM" id="SSF103473">
    <property type="entry name" value="MFS general substrate transporter"/>
    <property type="match status" value="1"/>
</dbReference>
<dbReference type="PROSITE" id="PS50850">
    <property type="entry name" value="MFS"/>
    <property type="match status" value="1"/>
</dbReference>
<feature type="transmembrane region" description="Helical" evidence="4">
    <location>
        <begin position="12"/>
        <end position="27"/>
    </location>
</feature>
<dbReference type="RefSeq" id="WP_390259727.1">
    <property type="nucleotide sequence ID" value="NZ_JBHUGH010000003.1"/>
</dbReference>
<dbReference type="Proteomes" id="UP001597353">
    <property type="component" value="Unassembled WGS sequence"/>
</dbReference>
<feature type="transmembrane region" description="Helical" evidence="4">
    <location>
        <begin position="341"/>
        <end position="365"/>
    </location>
</feature>
<evidence type="ECO:0000256" key="2">
    <source>
        <dbReference type="ARBA" id="ARBA00022989"/>
    </source>
</evidence>
<dbReference type="CDD" id="cd17478">
    <property type="entry name" value="MFS_FsR"/>
    <property type="match status" value="1"/>
</dbReference>
<feature type="transmembrane region" description="Helical" evidence="4">
    <location>
        <begin position="306"/>
        <end position="329"/>
    </location>
</feature>
<accession>A0ABW4S240</accession>
<feature type="transmembrane region" description="Helical" evidence="4">
    <location>
        <begin position="78"/>
        <end position="97"/>
    </location>
</feature>
<dbReference type="InterPro" id="IPR011701">
    <property type="entry name" value="MFS"/>
</dbReference>
<feature type="domain" description="Major facilitator superfamily (MFS) profile" evidence="5">
    <location>
        <begin position="16"/>
        <end position="395"/>
    </location>
</feature>
<feature type="transmembrane region" description="Helical" evidence="4">
    <location>
        <begin position="103"/>
        <end position="121"/>
    </location>
</feature>